<evidence type="ECO:0000256" key="2">
    <source>
        <dbReference type="ARBA" id="ARBA00022729"/>
    </source>
</evidence>
<gene>
    <name evidence="5" type="ORF">N7460_010427</name>
</gene>
<sequence>MRSCLQIDKYHLMFDVAKTEPTGMASGCIRFYYVEANNDCYDIALDARVALDDFYIWNPAVNSDCSGLQSAVIQFMQIQRQHSMAAGCLRFYDVNGGDSCYNIASDAGVALTDFYSWNSRAWYGLRWPTVF</sequence>
<dbReference type="Proteomes" id="UP001219568">
    <property type="component" value="Unassembled WGS sequence"/>
</dbReference>
<dbReference type="PANTHER" id="PTHR34997:SF2">
    <property type="entry name" value="LYSM DOMAIN-CONTAINING PROTEIN-RELATED"/>
    <property type="match status" value="1"/>
</dbReference>
<dbReference type="InterPro" id="IPR018392">
    <property type="entry name" value="LysM"/>
</dbReference>
<dbReference type="GO" id="GO:0008061">
    <property type="term" value="F:chitin binding"/>
    <property type="evidence" value="ECO:0007669"/>
    <property type="project" value="UniProtKB-KW"/>
</dbReference>
<evidence type="ECO:0000256" key="3">
    <source>
        <dbReference type="ARBA" id="ARBA00023026"/>
    </source>
</evidence>
<keyword evidence="1" id="KW-0147">Chitin-binding</keyword>
<dbReference type="Pfam" id="PF01476">
    <property type="entry name" value="LysM"/>
    <property type="match status" value="1"/>
</dbReference>
<keyword evidence="2" id="KW-0732">Signal</keyword>
<dbReference type="EMBL" id="JAQJZL010000014">
    <property type="protein sequence ID" value="KAJ6030161.1"/>
    <property type="molecule type" value="Genomic_DNA"/>
</dbReference>
<evidence type="ECO:0000313" key="5">
    <source>
        <dbReference type="EMBL" id="KAJ6030161.1"/>
    </source>
</evidence>
<name>A0AAD6N4R0_PENCN</name>
<dbReference type="Gene3D" id="3.10.350.10">
    <property type="entry name" value="LysM domain"/>
    <property type="match status" value="2"/>
</dbReference>
<reference evidence="5" key="2">
    <citation type="submission" date="2023-01" db="EMBL/GenBank/DDBJ databases">
        <authorList>
            <person name="Petersen C."/>
        </authorList>
    </citation>
    <scope>NUCLEOTIDE SEQUENCE</scope>
    <source>
        <strain evidence="5">IBT 15450</strain>
    </source>
</reference>
<dbReference type="InterPro" id="IPR036779">
    <property type="entry name" value="LysM_dom_sf"/>
</dbReference>
<evidence type="ECO:0000259" key="4">
    <source>
        <dbReference type="PROSITE" id="PS51782"/>
    </source>
</evidence>
<dbReference type="CDD" id="cd00118">
    <property type="entry name" value="LysM"/>
    <property type="match status" value="2"/>
</dbReference>
<proteinExistence type="predicted"/>
<accession>A0AAD6N4R0</accession>
<dbReference type="SUPFAM" id="SSF54106">
    <property type="entry name" value="LysM domain"/>
    <property type="match status" value="1"/>
</dbReference>
<evidence type="ECO:0000256" key="1">
    <source>
        <dbReference type="ARBA" id="ARBA00022669"/>
    </source>
</evidence>
<keyword evidence="6" id="KW-1185">Reference proteome</keyword>
<reference evidence="5" key="1">
    <citation type="journal article" date="2023" name="IMA Fungus">
        <title>Comparative genomic study of the Penicillium genus elucidates a diverse pangenome and 15 lateral gene transfer events.</title>
        <authorList>
            <person name="Petersen C."/>
            <person name="Sorensen T."/>
            <person name="Nielsen M.R."/>
            <person name="Sondergaard T.E."/>
            <person name="Sorensen J.L."/>
            <person name="Fitzpatrick D.A."/>
            <person name="Frisvad J.C."/>
            <person name="Nielsen K.L."/>
        </authorList>
    </citation>
    <scope>NUCLEOTIDE SEQUENCE</scope>
    <source>
        <strain evidence="5">IBT 15450</strain>
    </source>
</reference>
<dbReference type="AlphaFoldDB" id="A0AAD6N4R0"/>
<keyword evidence="3" id="KW-0843">Virulence</keyword>
<comment type="caution">
    <text evidence="5">The sequence shown here is derived from an EMBL/GenBank/DDBJ whole genome shotgun (WGS) entry which is preliminary data.</text>
</comment>
<organism evidence="5 6">
    <name type="scientific">Penicillium canescens</name>
    <dbReference type="NCBI Taxonomy" id="5083"/>
    <lineage>
        <taxon>Eukaryota</taxon>
        <taxon>Fungi</taxon>
        <taxon>Dikarya</taxon>
        <taxon>Ascomycota</taxon>
        <taxon>Pezizomycotina</taxon>
        <taxon>Eurotiomycetes</taxon>
        <taxon>Eurotiomycetidae</taxon>
        <taxon>Eurotiales</taxon>
        <taxon>Aspergillaceae</taxon>
        <taxon>Penicillium</taxon>
    </lineage>
</organism>
<dbReference type="InterPro" id="IPR052210">
    <property type="entry name" value="LysM1-like"/>
</dbReference>
<protein>
    <recommendedName>
        <fullName evidence="4">LysM domain-containing protein</fullName>
    </recommendedName>
</protein>
<feature type="domain" description="LysM" evidence="4">
    <location>
        <begin position="90"/>
        <end position="131"/>
    </location>
</feature>
<dbReference type="PROSITE" id="PS51782">
    <property type="entry name" value="LYSM"/>
    <property type="match status" value="1"/>
</dbReference>
<dbReference type="PANTHER" id="PTHR34997">
    <property type="entry name" value="AM15"/>
    <property type="match status" value="1"/>
</dbReference>
<evidence type="ECO:0000313" key="6">
    <source>
        <dbReference type="Proteomes" id="UP001219568"/>
    </source>
</evidence>